<evidence type="ECO:0000313" key="1">
    <source>
        <dbReference type="EMBL" id="KAJ6970559.1"/>
    </source>
</evidence>
<comment type="caution">
    <text evidence="1">The sequence shown here is derived from an EMBL/GenBank/DDBJ whole genome shotgun (WGS) entry which is preliminary data.</text>
</comment>
<keyword evidence="2" id="KW-1185">Reference proteome</keyword>
<dbReference type="Proteomes" id="UP001164929">
    <property type="component" value="Chromosome 15"/>
</dbReference>
<protein>
    <submittedName>
        <fullName evidence="1">Uncharacterized protein</fullName>
    </submittedName>
</protein>
<name>A0AAD6LPZ0_9ROSI</name>
<reference evidence="1" key="1">
    <citation type="journal article" date="2023" name="Mol. Ecol. Resour.">
        <title>Chromosome-level genome assembly of a triploid poplar Populus alba 'Berolinensis'.</title>
        <authorList>
            <person name="Chen S."/>
            <person name="Yu Y."/>
            <person name="Wang X."/>
            <person name="Wang S."/>
            <person name="Zhang T."/>
            <person name="Zhou Y."/>
            <person name="He R."/>
            <person name="Meng N."/>
            <person name="Wang Y."/>
            <person name="Liu W."/>
            <person name="Liu Z."/>
            <person name="Liu J."/>
            <person name="Guo Q."/>
            <person name="Huang H."/>
            <person name="Sederoff R.R."/>
            <person name="Wang G."/>
            <person name="Qu G."/>
            <person name="Chen S."/>
        </authorList>
    </citation>
    <scope>NUCLEOTIDE SEQUENCE</scope>
    <source>
        <strain evidence="1">SC-2020</strain>
    </source>
</reference>
<dbReference type="EMBL" id="JAQIZT010000015">
    <property type="protein sequence ID" value="KAJ6970559.1"/>
    <property type="molecule type" value="Genomic_DNA"/>
</dbReference>
<organism evidence="1 2">
    <name type="scientific">Populus alba x Populus x berolinensis</name>
    <dbReference type="NCBI Taxonomy" id="444605"/>
    <lineage>
        <taxon>Eukaryota</taxon>
        <taxon>Viridiplantae</taxon>
        <taxon>Streptophyta</taxon>
        <taxon>Embryophyta</taxon>
        <taxon>Tracheophyta</taxon>
        <taxon>Spermatophyta</taxon>
        <taxon>Magnoliopsida</taxon>
        <taxon>eudicotyledons</taxon>
        <taxon>Gunneridae</taxon>
        <taxon>Pentapetalae</taxon>
        <taxon>rosids</taxon>
        <taxon>fabids</taxon>
        <taxon>Malpighiales</taxon>
        <taxon>Salicaceae</taxon>
        <taxon>Saliceae</taxon>
        <taxon>Populus</taxon>
    </lineage>
</organism>
<accession>A0AAD6LPZ0</accession>
<sequence>MGEHNSHRCIRKSQSATLKGRDRLLIDSNNLIHFLLERSSSGLGNVSFSHTLREANSVAGLGSCIASMAVGALAICEAPKSKCQKSTHAVRFRTGKDHSRLGAYRRPRRSFKRKRLLINQV</sequence>
<proteinExistence type="predicted"/>
<gene>
    <name evidence="1" type="ORF">NC653_034985</name>
</gene>
<evidence type="ECO:0000313" key="2">
    <source>
        <dbReference type="Proteomes" id="UP001164929"/>
    </source>
</evidence>
<dbReference type="AlphaFoldDB" id="A0AAD6LPZ0"/>